<sequence length="691" mass="73921">MPGTVSTSDDASSALTPICHIVTPTGMLGYGVKEEETERVLERLVPTGVPTALIIDAGSTDSGPSKLALGSTTAPRKAYIRDLTALLALVHKFKIPLIFSSAGGDGSDEHVRLMLEIIEEICAKAENAAYIFKTIAIFAGVEKKLVIDRLRRGKISGCGSAVPELTVEAVEDTPRVVAQLGPEPFTDVMREHPDFDIIVAGRAYDPAPHVGYAAWLAGAEDDPPDSETARHNFGAFTHVGKILECGGVCAEPKSHGAHATIYRGGVFDVTPVDPAARCTAVTVGAHTLYEKSRPDVLHGPGGALDLRGSIFEQLEDGRTVRVRGSLFHFSTANGEPYQFKLEGARVIGYRSMFMGSFHDPILINQLDVLLERVKAYAKLQHRNAEGTWDLDFHVYGRGTNEVFLVGEALASTQELATGVANIARIACIHGNYPGQRATSGNFAFGLGGKMEIECGSCAEFSLYHLMDLEPGEERFRPHANGTNHTNGAHGTNGINGAAEAAPKLRLSRTTTIIGKGAQPEPATNGNGESSCLTAEEAAAAKKEREKLKKEEEAIRSARGPAPGSAMSDQVPSVLGDIARVRSKNSGPFEVTYDAMFGSEAAYHLVRRSGILNPKTVAAAVGCREEDVVWSGFFDPALAYKVTTPRLGRGGRPMPSGSFMENDVHASQKYIGFLNMKLPDDLVASLVKSAKW</sequence>
<dbReference type="Pfam" id="PF14330">
    <property type="entry name" value="DUF4387"/>
    <property type="match status" value="1"/>
</dbReference>
<feature type="region of interest" description="Disordered" evidence="1">
    <location>
        <begin position="535"/>
        <end position="569"/>
    </location>
</feature>
<gene>
    <name evidence="4" type="ORF">DL764_009099</name>
</gene>
<feature type="region of interest" description="Disordered" evidence="1">
    <location>
        <begin position="474"/>
        <end position="495"/>
    </location>
</feature>
<evidence type="ECO:0008006" key="6">
    <source>
        <dbReference type="Google" id="ProtNLM"/>
    </source>
</evidence>
<dbReference type="OrthoDB" id="5863171at2759"/>
<keyword evidence="5" id="KW-1185">Reference proteome</keyword>
<dbReference type="EMBL" id="QJNU01000799">
    <property type="protein sequence ID" value="RYO85846.1"/>
    <property type="molecule type" value="Genomic_DNA"/>
</dbReference>
<dbReference type="Proteomes" id="UP000293360">
    <property type="component" value="Unassembled WGS sequence"/>
</dbReference>
<comment type="caution">
    <text evidence="4">The sequence shown here is derived from an EMBL/GenBank/DDBJ whole genome shotgun (WGS) entry which is preliminary data.</text>
</comment>
<name>A0A4Q4SY38_9PEZI</name>
<feature type="compositionally biased region" description="Polar residues" evidence="1">
    <location>
        <begin position="480"/>
        <end position="494"/>
    </location>
</feature>
<dbReference type="Pfam" id="PF07287">
    <property type="entry name" value="AtuA"/>
    <property type="match status" value="1"/>
</dbReference>
<proteinExistence type="predicted"/>
<evidence type="ECO:0000259" key="3">
    <source>
        <dbReference type="Pfam" id="PF14330"/>
    </source>
</evidence>
<evidence type="ECO:0000256" key="1">
    <source>
        <dbReference type="SAM" id="MobiDB-lite"/>
    </source>
</evidence>
<protein>
    <recommendedName>
        <fullName evidence="6">Caib baif family enzyme</fullName>
    </recommendedName>
</protein>
<feature type="domain" description="DUF4387" evidence="3">
    <location>
        <begin position="574"/>
        <end position="675"/>
    </location>
</feature>
<dbReference type="InterPro" id="IPR010839">
    <property type="entry name" value="AtuA_N"/>
</dbReference>
<evidence type="ECO:0000313" key="5">
    <source>
        <dbReference type="Proteomes" id="UP000293360"/>
    </source>
</evidence>
<accession>A0A4Q4SY38</accession>
<organism evidence="4 5">
    <name type="scientific">Monosporascus ibericus</name>
    <dbReference type="NCBI Taxonomy" id="155417"/>
    <lineage>
        <taxon>Eukaryota</taxon>
        <taxon>Fungi</taxon>
        <taxon>Dikarya</taxon>
        <taxon>Ascomycota</taxon>
        <taxon>Pezizomycotina</taxon>
        <taxon>Sordariomycetes</taxon>
        <taxon>Xylariomycetidae</taxon>
        <taxon>Xylariales</taxon>
        <taxon>Xylariales incertae sedis</taxon>
        <taxon>Monosporascus</taxon>
    </lineage>
</organism>
<dbReference type="InterPro" id="IPR025496">
    <property type="entry name" value="DUF4387"/>
</dbReference>
<reference evidence="4 5" key="1">
    <citation type="submission" date="2018-06" db="EMBL/GenBank/DDBJ databases">
        <title>Complete Genomes of Monosporascus.</title>
        <authorList>
            <person name="Robinson A.J."/>
            <person name="Natvig D.O."/>
        </authorList>
    </citation>
    <scope>NUCLEOTIDE SEQUENCE [LARGE SCALE GENOMIC DNA]</scope>
    <source>
        <strain evidence="4 5">CBS 110550</strain>
    </source>
</reference>
<evidence type="ECO:0000259" key="2">
    <source>
        <dbReference type="Pfam" id="PF07287"/>
    </source>
</evidence>
<dbReference type="AlphaFoldDB" id="A0A4Q4SY38"/>
<feature type="domain" description="Acyclic terpene utilisation N-terminal" evidence="2">
    <location>
        <begin position="167"/>
        <end position="400"/>
    </location>
</feature>
<dbReference type="STRING" id="155417.A0A4Q4SY38"/>
<evidence type="ECO:0000313" key="4">
    <source>
        <dbReference type="EMBL" id="RYO85846.1"/>
    </source>
</evidence>
<feature type="compositionally biased region" description="Basic and acidic residues" evidence="1">
    <location>
        <begin position="538"/>
        <end position="555"/>
    </location>
</feature>